<keyword evidence="10" id="KW-1185">Reference proteome</keyword>
<evidence type="ECO:0000313" key="9">
    <source>
        <dbReference type="EMBL" id="MZQ85965.1"/>
    </source>
</evidence>
<dbReference type="AlphaFoldDB" id="A0A6L8V6U4"/>
<evidence type="ECO:0000256" key="1">
    <source>
        <dbReference type="ARBA" id="ARBA00004651"/>
    </source>
</evidence>
<feature type="transmembrane region" description="Helical" evidence="7">
    <location>
        <begin position="202"/>
        <end position="224"/>
    </location>
</feature>
<dbReference type="InterPro" id="IPR011701">
    <property type="entry name" value="MFS"/>
</dbReference>
<dbReference type="InterPro" id="IPR036259">
    <property type="entry name" value="MFS_trans_sf"/>
</dbReference>
<feature type="transmembrane region" description="Helical" evidence="7">
    <location>
        <begin position="358"/>
        <end position="377"/>
    </location>
</feature>
<evidence type="ECO:0000256" key="3">
    <source>
        <dbReference type="ARBA" id="ARBA00022475"/>
    </source>
</evidence>
<dbReference type="InterPro" id="IPR050189">
    <property type="entry name" value="MFS_Efflux_Transporters"/>
</dbReference>
<comment type="caution">
    <text evidence="9">The sequence shown here is derived from an EMBL/GenBank/DDBJ whole genome shotgun (WGS) entry which is preliminary data.</text>
</comment>
<dbReference type="PANTHER" id="PTHR43124">
    <property type="entry name" value="PURINE EFFLUX PUMP PBUE"/>
    <property type="match status" value="1"/>
</dbReference>
<dbReference type="Proteomes" id="UP000481087">
    <property type="component" value="Unassembled WGS sequence"/>
</dbReference>
<dbReference type="PROSITE" id="PS50850">
    <property type="entry name" value="MFS"/>
    <property type="match status" value="1"/>
</dbReference>
<feature type="transmembrane region" description="Helical" evidence="7">
    <location>
        <begin position="323"/>
        <end position="351"/>
    </location>
</feature>
<dbReference type="SUPFAM" id="SSF103473">
    <property type="entry name" value="MFS general substrate transporter"/>
    <property type="match status" value="1"/>
</dbReference>
<dbReference type="EMBL" id="WTUZ01000037">
    <property type="protein sequence ID" value="MZQ85965.1"/>
    <property type="molecule type" value="Genomic_DNA"/>
</dbReference>
<sequence length="387" mass="41372">MNKIWIVYLLAFGCFVMATSEMVVAGILGMIAKDTNVSVGVAGQLVTVYAAVFAVASPLLLALASRMERKKLLLLSLLLFIVGNLIAFLTPNFSILLVSRVVLAASAGVFTVVALTVGSNLVTPERRGNAIGIIIMGFSTALVLGVPLGTLVGEYWNWRLVFMLIAILSILAFIGIAAFVPRMDTKDTVSLKAQAAALKNKRMISGLLITFFWIIGYQFVFTYISPFLQQSAGLNTTMISVALFICGIFAVVGSRIGGYGADRWGTYRTLLFSIVLHAVALILLPWVATSLVGALCMLAIWIGAAWTTTPAQQYYLVSLSPESAGLALGLNNSVLQLGIAVGAGVGGWVVSQTSYMHVSWFGALSIIFSLLAVLYSFSFTSSRVHSE</sequence>
<evidence type="ECO:0000256" key="2">
    <source>
        <dbReference type="ARBA" id="ARBA00022448"/>
    </source>
</evidence>
<dbReference type="CDD" id="cd17324">
    <property type="entry name" value="MFS_NepI_like"/>
    <property type="match status" value="1"/>
</dbReference>
<feature type="transmembrane region" description="Helical" evidence="7">
    <location>
        <begin position="44"/>
        <end position="65"/>
    </location>
</feature>
<dbReference type="RefSeq" id="WP_161410273.1">
    <property type="nucleotide sequence ID" value="NZ_WTUZ01000037.1"/>
</dbReference>
<keyword evidence="4 7" id="KW-0812">Transmembrane</keyword>
<feature type="transmembrane region" description="Helical" evidence="7">
    <location>
        <begin position="236"/>
        <end position="258"/>
    </location>
</feature>
<dbReference type="InterPro" id="IPR020846">
    <property type="entry name" value="MFS_dom"/>
</dbReference>
<evidence type="ECO:0000256" key="6">
    <source>
        <dbReference type="ARBA" id="ARBA00023136"/>
    </source>
</evidence>
<feature type="transmembrane region" description="Helical" evidence="7">
    <location>
        <begin position="270"/>
        <end position="303"/>
    </location>
</feature>
<evidence type="ECO:0000313" key="10">
    <source>
        <dbReference type="Proteomes" id="UP000481087"/>
    </source>
</evidence>
<keyword evidence="2" id="KW-0813">Transport</keyword>
<evidence type="ECO:0000256" key="7">
    <source>
        <dbReference type="SAM" id="Phobius"/>
    </source>
</evidence>
<protein>
    <submittedName>
        <fullName evidence="9">MFS transporter</fullName>
    </submittedName>
</protein>
<reference evidence="9 10" key="1">
    <citation type="submission" date="2019-12" db="EMBL/GenBank/DDBJ databases">
        <title>Paenibacillus sp. nov. sp. isolated from soil.</title>
        <authorList>
            <person name="Kim J."/>
            <person name="Jeong S.E."/>
            <person name="Jung H.S."/>
            <person name="Jeon C.O."/>
        </authorList>
    </citation>
    <scope>NUCLEOTIDE SEQUENCE [LARGE SCALE GENOMIC DNA]</scope>
    <source>
        <strain evidence="9 10">5J-6</strain>
    </source>
</reference>
<feature type="transmembrane region" description="Helical" evidence="7">
    <location>
        <begin position="158"/>
        <end position="181"/>
    </location>
</feature>
<evidence type="ECO:0000259" key="8">
    <source>
        <dbReference type="PROSITE" id="PS50850"/>
    </source>
</evidence>
<comment type="subcellular location">
    <subcellularLocation>
        <location evidence="1">Cell membrane</location>
        <topology evidence="1">Multi-pass membrane protein</topology>
    </subcellularLocation>
</comment>
<gene>
    <name evidence="9" type="ORF">GQF01_28075</name>
</gene>
<dbReference type="GO" id="GO:0022857">
    <property type="term" value="F:transmembrane transporter activity"/>
    <property type="evidence" value="ECO:0007669"/>
    <property type="project" value="InterPro"/>
</dbReference>
<feature type="transmembrane region" description="Helical" evidence="7">
    <location>
        <begin position="130"/>
        <end position="152"/>
    </location>
</feature>
<keyword evidence="3" id="KW-1003">Cell membrane</keyword>
<keyword evidence="5 7" id="KW-1133">Transmembrane helix</keyword>
<dbReference type="Gene3D" id="1.20.1250.20">
    <property type="entry name" value="MFS general substrate transporter like domains"/>
    <property type="match status" value="1"/>
</dbReference>
<dbReference type="PANTHER" id="PTHR43124:SF10">
    <property type="entry name" value="PURINE EFFLUX PUMP PBUE"/>
    <property type="match status" value="1"/>
</dbReference>
<dbReference type="GO" id="GO:0005886">
    <property type="term" value="C:plasma membrane"/>
    <property type="evidence" value="ECO:0007669"/>
    <property type="project" value="UniProtKB-SubCell"/>
</dbReference>
<name>A0A6L8V6U4_9BACL</name>
<keyword evidence="6 7" id="KW-0472">Membrane</keyword>
<feature type="transmembrane region" description="Helical" evidence="7">
    <location>
        <begin position="7"/>
        <end position="32"/>
    </location>
</feature>
<evidence type="ECO:0000256" key="5">
    <source>
        <dbReference type="ARBA" id="ARBA00022989"/>
    </source>
</evidence>
<accession>A0A6L8V6U4</accession>
<feature type="transmembrane region" description="Helical" evidence="7">
    <location>
        <begin position="72"/>
        <end position="89"/>
    </location>
</feature>
<evidence type="ECO:0000256" key="4">
    <source>
        <dbReference type="ARBA" id="ARBA00022692"/>
    </source>
</evidence>
<feature type="transmembrane region" description="Helical" evidence="7">
    <location>
        <begin position="95"/>
        <end position="118"/>
    </location>
</feature>
<feature type="domain" description="Major facilitator superfamily (MFS) profile" evidence="8">
    <location>
        <begin position="6"/>
        <end position="383"/>
    </location>
</feature>
<dbReference type="Pfam" id="PF07690">
    <property type="entry name" value="MFS_1"/>
    <property type="match status" value="1"/>
</dbReference>
<proteinExistence type="predicted"/>
<organism evidence="9 10">
    <name type="scientific">Paenibacillus silvestris</name>
    <dbReference type="NCBI Taxonomy" id="2606219"/>
    <lineage>
        <taxon>Bacteria</taxon>
        <taxon>Bacillati</taxon>
        <taxon>Bacillota</taxon>
        <taxon>Bacilli</taxon>
        <taxon>Bacillales</taxon>
        <taxon>Paenibacillaceae</taxon>
        <taxon>Paenibacillus</taxon>
    </lineage>
</organism>